<feature type="signal peptide" evidence="8">
    <location>
        <begin position="1"/>
        <end position="26"/>
    </location>
</feature>
<sequence>MMAKRIVGFFLGAACVALCAAGPAGAAEQMSIEEAVAEALRSNPAVTGADAEVAASREALTSARADRLPTLSAGYYWTNHNREPIQKSAWGTFPAGYKEEAGWDVQLVQPLFSGYALKTAHDLARLGVDTEELNRRETLQQLALSVRQACHRLLLAKRLQTVAEDEVISLTSHRRVAVVNHDQGLIPLNDLLKAEVALAEAVQNRNLAESETDKARISVNRLLHRDPFEPLAIADRHAPPIWAQSSAELEALAVTRRPLVALLRLGIRQATLGETAAKSAYYPRVDLVGRYAKAGDGPIPDDNVFTHSDSASITLQASWTLWNWGKTGANAAEQAQRRRSVQASLADAEAAVKQDVQNALLDRAVALKNITTAEQSRAQARENWRITRVQYDQQVATSTDVIDARTYLTSADSNYYQALYAYMDALAVLDYATGKPVVRPAAGENSSGMNGDGYLSAGVGK</sequence>
<keyword evidence="3" id="KW-0813">Transport</keyword>
<protein>
    <submittedName>
        <fullName evidence="9">Outer membrane efflux protein</fullName>
    </submittedName>
</protein>
<dbReference type="InterPro" id="IPR051906">
    <property type="entry name" value="TolC-like"/>
</dbReference>
<keyword evidence="6" id="KW-0472">Membrane</keyword>
<dbReference type="GO" id="GO:0009279">
    <property type="term" value="C:cell outer membrane"/>
    <property type="evidence" value="ECO:0007669"/>
    <property type="project" value="UniProtKB-SubCell"/>
</dbReference>
<feature type="chain" id="PRO_5020375328" evidence="8">
    <location>
        <begin position="27"/>
        <end position="461"/>
    </location>
</feature>
<dbReference type="Proteomes" id="UP000507962">
    <property type="component" value="Unassembled WGS sequence"/>
</dbReference>
<keyword evidence="8" id="KW-0732">Signal</keyword>
<evidence type="ECO:0000256" key="6">
    <source>
        <dbReference type="ARBA" id="ARBA00023136"/>
    </source>
</evidence>
<dbReference type="GO" id="GO:1990281">
    <property type="term" value="C:efflux pump complex"/>
    <property type="evidence" value="ECO:0007669"/>
    <property type="project" value="TreeGrafter"/>
</dbReference>
<evidence type="ECO:0000256" key="2">
    <source>
        <dbReference type="ARBA" id="ARBA00007613"/>
    </source>
</evidence>
<keyword evidence="4" id="KW-1134">Transmembrane beta strand</keyword>
<evidence type="ECO:0000256" key="3">
    <source>
        <dbReference type="ARBA" id="ARBA00022448"/>
    </source>
</evidence>
<evidence type="ECO:0000256" key="5">
    <source>
        <dbReference type="ARBA" id="ARBA00022692"/>
    </source>
</evidence>
<dbReference type="AlphaFoldDB" id="A0A4U8YSA7"/>
<evidence type="ECO:0000256" key="4">
    <source>
        <dbReference type="ARBA" id="ARBA00022452"/>
    </source>
</evidence>
<proteinExistence type="inferred from homology"/>
<gene>
    <name evidence="9" type="ORF">MSL71_40510</name>
</gene>
<dbReference type="Pfam" id="PF02321">
    <property type="entry name" value="OEP"/>
    <property type="match status" value="2"/>
</dbReference>
<dbReference type="InterPro" id="IPR003423">
    <property type="entry name" value="OMP_efflux"/>
</dbReference>
<dbReference type="Gene3D" id="1.20.1600.10">
    <property type="entry name" value="Outer membrane efflux proteins (OEP)"/>
    <property type="match status" value="1"/>
</dbReference>
<dbReference type="RefSeq" id="WP_180144034.1">
    <property type="nucleotide sequence ID" value="NZ_CAADHO010000009.1"/>
</dbReference>
<keyword evidence="5" id="KW-0812">Transmembrane</keyword>
<dbReference type="PANTHER" id="PTHR30026">
    <property type="entry name" value="OUTER MEMBRANE PROTEIN TOLC"/>
    <property type="match status" value="1"/>
</dbReference>
<name>A0A4U8YSA7_9BACT</name>
<evidence type="ECO:0000256" key="8">
    <source>
        <dbReference type="SAM" id="SignalP"/>
    </source>
</evidence>
<evidence type="ECO:0000313" key="10">
    <source>
        <dbReference type="Proteomes" id="UP000507962"/>
    </source>
</evidence>
<keyword evidence="10" id="KW-1185">Reference proteome</keyword>
<evidence type="ECO:0000256" key="1">
    <source>
        <dbReference type="ARBA" id="ARBA00004442"/>
    </source>
</evidence>
<comment type="similarity">
    <text evidence="2">Belongs to the outer membrane factor (OMF) (TC 1.B.17) family.</text>
</comment>
<dbReference type="PANTHER" id="PTHR30026:SF20">
    <property type="entry name" value="OUTER MEMBRANE PROTEIN TOLC"/>
    <property type="match status" value="1"/>
</dbReference>
<dbReference type="GO" id="GO:0015562">
    <property type="term" value="F:efflux transmembrane transporter activity"/>
    <property type="evidence" value="ECO:0007669"/>
    <property type="project" value="InterPro"/>
</dbReference>
<reference evidence="9 10" key="1">
    <citation type="submission" date="2019-03" db="EMBL/GenBank/DDBJ databases">
        <authorList>
            <person name="Nijsse B."/>
        </authorList>
    </citation>
    <scope>NUCLEOTIDE SEQUENCE [LARGE SCALE GENOMIC DNA]</scope>
    <source>
        <strain evidence="9">Desulfoluna butyratoxydans MSL71</strain>
    </source>
</reference>
<keyword evidence="7" id="KW-0998">Cell outer membrane</keyword>
<comment type="subcellular location">
    <subcellularLocation>
        <location evidence="1">Cell outer membrane</location>
    </subcellularLocation>
</comment>
<organism evidence="9 10">
    <name type="scientific">Desulfoluna butyratoxydans</name>
    <dbReference type="NCBI Taxonomy" id="231438"/>
    <lineage>
        <taxon>Bacteria</taxon>
        <taxon>Pseudomonadati</taxon>
        <taxon>Thermodesulfobacteriota</taxon>
        <taxon>Desulfobacteria</taxon>
        <taxon>Desulfobacterales</taxon>
        <taxon>Desulfolunaceae</taxon>
        <taxon>Desulfoluna</taxon>
    </lineage>
</organism>
<evidence type="ECO:0000313" key="9">
    <source>
        <dbReference type="EMBL" id="VFQ46387.1"/>
    </source>
</evidence>
<dbReference type="SUPFAM" id="SSF56954">
    <property type="entry name" value="Outer membrane efflux proteins (OEP)"/>
    <property type="match status" value="1"/>
</dbReference>
<dbReference type="GO" id="GO:0015288">
    <property type="term" value="F:porin activity"/>
    <property type="evidence" value="ECO:0007669"/>
    <property type="project" value="TreeGrafter"/>
</dbReference>
<dbReference type="EMBL" id="CAADHO010000009">
    <property type="protein sequence ID" value="VFQ46387.1"/>
    <property type="molecule type" value="Genomic_DNA"/>
</dbReference>
<evidence type="ECO:0000256" key="7">
    <source>
        <dbReference type="ARBA" id="ARBA00023237"/>
    </source>
</evidence>
<accession>A0A4U8YSA7</accession>